<name>A0A8K0W1Q7_9PLEO</name>
<dbReference type="EMBL" id="JAGMVJ010000003">
    <property type="protein sequence ID" value="KAH7092086.1"/>
    <property type="molecule type" value="Genomic_DNA"/>
</dbReference>
<accession>A0A8K0W1Q7</accession>
<evidence type="ECO:0000259" key="1">
    <source>
        <dbReference type="PROSITE" id="PS50011"/>
    </source>
</evidence>
<comment type="caution">
    <text evidence="2">The sequence shown here is derived from an EMBL/GenBank/DDBJ whole genome shotgun (WGS) entry which is preliminary data.</text>
</comment>
<dbReference type="PANTHER" id="PTHR44167">
    <property type="entry name" value="OVARIAN-SPECIFIC SERINE/THREONINE-PROTEIN KINASE LOK-RELATED"/>
    <property type="match status" value="1"/>
</dbReference>
<dbReference type="CDD" id="cd00180">
    <property type="entry name" value="PKc"/>
    <property type="match status" value="1"/>
</dbReference>
<feature type="domain" description="Protein kinase" evidence="1">
    <location>
        <begin position="1"/>
        <end position="280"/>
    </location>
</feature>
<dbReference type="GO" id="GO:0005524">
    <property type="term" value="F:ATP binding"/>
    <property type="evidence" value="ECO:0007669"/>
    <property type="project" value="InterPro"/>
</dbReference>
<dbReference type="PROSITE" id="PS50011">
    <property type="entry name" value="PROTEIN_KINASE_DOM"/>
    <property type="match status" value="1"/>
</dbReference>
<dbReference type="PANTHER" id="PTHR44167:SF24">
    <property type="entry name" value="SERINE_THREONINE-PROTEIN KINASE CHK2"/>
    <property type="match status" value="1"/>
</dbReference>
<organism evidence="2 3">
    <name type="scientific">Paraphoma chrysanthemicola</name>
    <dbReference type="NCBI Taxonomy" id="798071"/>
    <lineage>
        <taxon>Eukaryota</taxon>
        <taxon>Fungi</taxon>
        <taxon>Dikarya</taxon>
        <taxon>Ascomycota</taxon>
        <taxon>Pezizomycotina</taxon>
        <taxon>Dothideomycetes</taxon>
        <taxon>Pleosporomycetidae</taxon>
        <taxon>Pleosporales</taxon>
        <taxon>Pleosporineae</taxon>
        <taxon>Phaeosphaeriaceae</taxon>
        <taxon>Paraphoma</taxon>
    </lineage>
</organism>
<dbReference type="SUPFAM" id="SSF56112">
    <property type="entry name" value="Protein kinase-like (PK-like)"/>
    <property type="match status" value="1"/>
</dbReference>
<keyword evidence="2" id="KW-0418">Kinase</keyword>
<dbReference type="SMART" id="SM00220">
    <property type="entry name" value="S_TKc"/>
    <property type="match status" value="1"/>
</dbReference>
<dbReference type="GO" id="GO:0005737">
    <property type="term" value="C:cytoplasm"/>
    <property type="evidence" value="ECO:0007669"/>
    <property type="project" value="TreeGrafter"/>
</dbReference>
<evidence type="ECO:0000313" key="2">
    <source>
        <dbReference type="EMBL" id="KAH7092086.1"/>
    </source>
</evidence>
<protein>
    <submittedName>
        <fullName evidence="2">Kinase-like domain-containing protein</fullName>
    </submittedName>
</protein>
<feature type="non-terminal residue" evidence="2">
    <location>
        <position position="1"/>
    </location>
</feature>
<evidence type="ECO:0000313" key="3">
    <source>
        <dbReference type="Proteomes" id="UP000813461"/>
    </source>
</evidence>
<keyword evidence="2" id="KW-0808">Transferase</keyword>
<proteinExistence type="predicted"/>
<dbReference type="OrthoDB" id="4062651at2759"/>
<dbReference type="GO" id="GO:0005634">
    <property type="term" value="C:nucleus"/>
    <property type="evidence" value="ECO:0007669"/>
    <property type="project" value="TreeGrafter"/>
</dbReference>
<gene>
    <name evidence="2" type="ORF">FB567DRAFT_401798</name>
</gene>
<dbReference type="InterPro" id="IPR000719">
    <property type="entry name" value="Prot_kinase_dom"/>
</dbReference>
<sequence>LGRGAAGEVYETTIKGHKLACKRVAFRRKIGEADRKEIEILKKLSHTHIIQLIGTYTHHQFLGILLFPVALCDLRTFFEDVEAHYRGLGLDNQQRTRLTALDYFSSCRKYYMASPIYSSIGCLISAIAYLHSQRIRHKALKPSNILLSPGRLYLSDSGSATDFSFLSHSATDNERGTERYFAPEVAAWEPNERAADIFSLACLMLEIVVLHTDGTLDALRRLRTSRDRSFFQANLDTIDIWLAEWIVLDTNTSPRRSHLMWEIRGMLARDPKRRPTAPEL</sequence>
<dbReference type="Pfam" id="PF00069">
    <property type="entry name" value="Pkinase"/>
    <property type="match status" value="1"/>
</dbReference>
<dbReference type="Gene3D" id="3.30.200.20">
    <property type="entry name" value="Phosphorylase Kinase, domain 1"/>
    <property type="match status" value="1"/>
</dbReference>
<feature type="non-terminal residue" evidence="2">
    <location>
        <position position="280"/>
    </location>
</feature>
<dbReference type="Proteomes" id="UP000813461">
    <property type="component" value="Unassembled WGS sequence"/>
</dbReference>
<keyword evidence="3" id="KW-1185">Reference proteome</keyword>
<dbReference type="AlphaFoldDB" id="A0A8K0W1Q7"/>
<dbReference type="InterPro" id="IPR011009">
    <property type="entry name" value="Kinase-like_dom_sf"/>
</dbReference>
<dbReference type="GO" id="GO:0004674">
    <property type="term" value="F:protein serine/threonine kinase activity"/>
    <property type="evidence" value="ECO:0007669"/>
    <property type="project" value="TreeGrafter"/>
</dbReference>
<reference evidence="2" key="1">
    <citation type="journal article" date="2021" name="Nat. Commun.">
        <title>Genetic determinants of endophytism in the Arabidopsis root mycobiome.</title>
        <authorList>
            <person name="Mesny F."/>
            <person name="Miyauchi S."/>
            <person name="Thiergart T."/>
            <person name="Pickel B."/>
            <person name="Atanasova L."/>
            <person name="Karlsson M."/>
            <person name="Huettel B."/>
            <person name="Barry K.W."/>
            <person name="Haridas S."/>
            <person name="Chen C."/>
            <person name="Bauer D."/>
            <person name="Andreopoulos W."/>
            <person name="Pangilinan J."/>
            <person name="LaButti K."/>
            <person name="Riley R."/>
            <person name="Lipzen A."/>
            <person name="Clum A."/>
            <person name="Drula E."/>
            <person name="Henrissat B."/>
            <person name="Kohler A."/>
            <person name="Grigoriev I.V."/>
            <person name="Martin F.M."/>
            <person name="Hacquard S."/>
        </authorList>
    </citation>
    <scope>NUCLEOTIDE SEQUENCE</scope>
    <source>
        <strain evidence="2">MPI-SDFR-AT-0120</strain>
    </source>
</reference>
<dbReference type="GO" id="GO:0044773">
    <property type="term" value="P:mitotic DNA damage checkpoint signaling"/>
    <property type="evidence" value="ECO:0007669"/>
    <property type="project" value="TreeGrafter"/>
</dbReference>
<dbReference type="Gene3D" id="1.10.510.10">
    <property type="entry name" value="Transferase(Phosphotransferase) domain 1"/>
    <property type="match status" value="1"/>
</dbReference>